<keyword evidence="2" id="KW-1185">Reference proteome</keyword>
<protein>
    <submittedName>
        <fullName evidence="1">Uncharacterized protein</fullName>
    </submittedName>
</protein>
<comment type="caution">
    <text evidence="1">The sequence shown here is derived from an EMBL/GenBank/DDBJ whole genome shotgun (WGS) entry which is preliminary data.</text>
</comment>
<evidence type="ECO:0000313" key="2">
    <source>
        <dbReference type="Proteomes" id="UP000251956"/>
    </source>
</evidence>
<sequence>MSIFYAPNRIATMNEDEGGSPDKLQAMLDVIARSEPSVESGQVDFGRLKADAARAAGVLIEFYGDAALERARLIEHRSPQSHFARMVTAEVGRRGKRS</sequence>
<accession>A0A330GP02</accession>
<dbReference type="EMBL" id="QMBQ01000010">
    <property type="protein sequence ID" value="RAZ72577.1"/>
    <property type="molecule type" value="Genomic_DNA"/>
</dbReference>
<evidence type="ECO:0000313" key="1">
    <source>
        <dbReference type="EMBL" id="RAZ72577.1"/>
    </source>
</evidence>
<dbReference type="Proteomes" id="UP000251956">
    <property type="component" value="Unassembled WGS sequence"/>
</dbReference>
<dbReference type="AlphaFoldDB" id="A0A330GP02"/>
<gene>
    <name evidence="1" type="ORF">DPM35_27715</name>
</gene>
<proteinExistence type="predicted"/>
<organism evidence="1 2">
    <name type="scientific">Mesorhizobium atlanticum</name>
    <dbReference type="NCBI Taxonomy" id="2233532"/>
    <lineage>
        <taxon>Bacteria</taxon>
        <taxon>Pseudomonadati</taxon>
        <taxon>Pseudomonadota</taxon>
        <taxon>Alphaproteobacteria</taxon>
        <taxon>Hyphomicrobiales</taxon>
        <taxon>Phyllobacteriaceae</taxon>
        <taxon>Mesorhizobium</taxon>
    </lineage>
</organism>
<reference evidence="1 2" key="1">
    <citation type="submission" date="2018-07" db="EMBL/GenBank/DDBJ databases">
        <title>Diversity of Mesorhizobium strains in Brazil.</title>
        <authorList>
            <person name="Helene L.C.F."/>
            <person name="Dall'Agnol R."/>
            <person name="Delamuta J.R.M."/>
            <person name="Hungria M."/>
        </authorList>
    </citation>
    <scope>NUCLEOTIDE SEQUENCE [LARGE SCALE GENOMIC DNA]</scope>
    <source>
        <strain evidence="1 2">CNPSo 3140</strain>
    </source>
</reference>
<name>A0A330GP02_9HYPH</name>